<dbReference type="GO" id="GO:0003975">
    <property type="term" value="F:UDP-N-acetylglucosamine-dolichyl-phosphate N-acetylglucosaminephosphotransferase activity"/>
    <property type="evidence" value="ECO:0007669"/>
    <property type="project" value="UniProtKB-EC"/>
</dbReference>
<evidence type="ECO:0000256" key="2">
    <source>
        <dbReference type="ARBA" id="ARBA00004477"/>
    </source>
</evidence>
<evidence type="ECO:0000256" key="9">
    <source>
        <dbReference type="ARBA" id="ARBA00022692"/>
    </source>
</evidence>
<evidence type="ECO:0000256" key="19">
    <source>
        <dbReference type="SAM" id="Phobius"/>
    </source>
</evidence>
<keyword evidence="21" id="KW-1185">Reference proteome</keyword>
<dbReference type="Proteomes" id="UP000276991">
    <property type="component" value="Unassembled WGS sequence"/>
</dbReference>
<keyword evidence="14 19" id="KW-0472">Membrane</keyword>
<evidence type="ECO:0000256" key="4">
    <source>
        <dbReference type="ARBA" id="ARBA00009317"/>
    </source>
</evidence>
<protein>
    <recommendedName>
        <fullName evidence="6">UDP-N-acetylglucosamine--dolichyl-phosphate N-acetylglucosaminephosphotransferase</fullName>
        <ecNumber evidence="5">2.7.8.15</ecNumber>
    </recommendedName>
    <alternativeName>
        <fullName evidence="15">GlcNAc-1-P transferase</fullName>
    </alternativeName>
    <alternativeName>
        <fullName evidence="16">N-acetylglucosamine-1-phosphate transferase</fullName>
    </alternativeName>
</protein>
<keyword evidence="13 19" id="KW-1133">Transmembrane helix</keyword>
<evidence type="ECO:0000313" key="20">
    <source>
        <dbReference type="EMBL" id="VBB25811.1"/>
    </source>
</evidence>
<evidence type="ECO:0000256" key="6">
    <source>
        <dbReference type="ARBA" id="ARBA00017659"/>
    </source>
</evidence>
<feature type="transmembrane region" description="Helical" evidence="19">
    <location>
        <begin position="311"/>
        <end position="332"/>
    </location>
</feature>
<evidence type="ECO:0000256" key="14">
    <source>
        <dbReference type="ARBA" id="ARBA00023136"/>
    </source>
</evidence>
<dbReference type="UniPathway" id="UPA00378"/>
<dbReference type="InterPro" id="IPR000715">
    <property type="entry name" value="Glycosyl_transferase_4"/>
</dbReference>
<dbReference type="PANTHER" id="PTHR10571:SF0">
    <property type="entry name" value="UDP-N-ACETYLGLUCOSAMINE--DOLICHYL-PHOSPHATE N-ACETYLGLUCOSAMINEPHOSPHOTRANSFERASE"/>
    <property type="match status" value="1"/>
</dbReference>
<feature type="transmembrane region" description="Helical" evidence="19">
    <location>
        <begin position="74"/>
        <end position="93"/>
    </location>
</feature>
<accession>A0A498S381</accession>
<dbReference type="Pfam" id="PF00953">
    <property type="entry name" value="Glycos_transf_4"/>
    <property type="match status" value="1"/>
</dbReference>
<evidence type="ECO:0000256" key="13">
    <source>
        <dbReference type="ARBA" id="ARBA00022989"/>
    </source>
</evidence>
<dbReference type="OrthoDB" id="10262326at2759"/>
<evidence type="ECO:0000256" key="5">
    <source>
        <dbReference type="ARBA" id="ARBA00013225"/>
    </source>
</evidence>
<evidence type="ECO:0000256" key="7">
    <source>
        <dbReference type="ARBA" id="ARBA00022676"/>
    </source>
</evidence>
<evidence type="ECO:0000256" key="17">
    <source>
        <dbReference type="ARBA" id="ARBA00044717"/>
    </source>
</evidence>
<comment type="pathway">
    <text evidence="3">Protein modification; protein glycosylation.</text>
</comment>
<feature type="transmembrane region" description="Helical" evidence="19">
    <location>
        <begin position="39"/>
        <end position="62"/>
    </location>
</feature>
<keyword evidence="7" id="KW-0328">Glycosyltransferase</keyword>
<dbReference type="EMBL" id="UPTC01000043">
    <property type="protein sequence ID" value="VBB25811.1"/>
    <property type="molecule type" value="Genomic_DNA"/>
</dbReference>
<feature type="transmembrane region" description="Helical" evidence="19">
    <location>
        <begin position="233"/>
        <end position="253"/>
    </location>
</feature>
<evidence type="ECO:0000256" key="12">
    <source>
        <dbReference type="ARBA" id="ARBA00022842"/>
    </source>
</evidence>
<dbReference type="STRING" id="6277.A0A498S381"/>
<dbReference type="PANTHER" id="PTHR10571">
    <property type="entry name" value="UDP-N-ACETYLGLUCOSAMINE--DOLICHYL-PHOSPHATE N-ACETYLGLUCOSAMINEPHOSPHOTRANSFERASE"/>
    <property type="match status" value="1"/>
</dbReference>
<comment type="similarity">
    <text evidence="4">Belongs to the glycosyltransferase 4 family.</text>
</comment>
<feature type="transmembrane region" description="Helical" evidence="19">
    <location>
        <begin position="177"/>
        <end position="195"/>
    </location>
</feature>
<dbReference type="GO" id="GO:0006488">
    <property type="term" value="P:dolichol-linked oligosaccharide biosynthetic process"/>
    <property type="evidence" value="ECO:0007669"/>
    <property type="project" value="InterPro"/>
</dbReference>
<dbReference type="CDD" id="cd06855">
    <property type="entry name" value="GT_GPT_euk"/>
    <property type="match status" value="1"/>
</dbReference>
<evidence type="ECO:0000256" key="11">
    <source>
        <dbReference type="ARBA" id="ARBA00022824"/>
    </source>
</evidence>
<sequence>MGAYISYHIILEYIPVFVKRQMYGKDQCKIDNIPIPEPIGVISAAVYLIVMFLFIPFSVYEWSQLESSIPHQKFSMFLSALTAICSAVLLGFADDVLDLRWRHKLLFPTLSSLPLLLVYYVSGSSATIVLPSLVRVLFPVSECIDIGIFYYIYMGMMIVFCTNAINILAGINGLEAGQAFIIAASVVIFNAVELFRLDQSLSWYHSLSLYFLLPFLGTTSVLLYFNWYPARIFVGDTFCYWAGMTLASACILGHFSKTMALFLIPQIFNFIYSIPQLFHLIPCPRHRLPKYDSKSDTVDMSTVEFKENGHVFNLIPLTKIVLYFLDTFSLLYKEIIEKDDVK</sequence>
<dbReference type="GO" id="GO:0016757">
    <property type="term" value="F:glycosyltransferase activity"/>
    <property type="evidence" value="ECO:0007669"/>
    <property type="project" value="UniProtKB-KW"/>
</dbReference>
<comment type="function">
    <text evidence="17">UDP-N-acetylglucosamine--dolichyl-phosphate N-acetylglucosaminephosphotransferase that operates in the biosynthetic pathway of dolichol-linked oligosaccharides, the glycan precursors employed in protein asparagine (N)-glycosylation. The assembly of dolichol-linked oligosaccharides begins on the cytosolic side of the endoplasmic reticulum membrane and finishes in its lumen. The sequential addition of sugars to dolichol pyrophosphate produces dolichol-linked oligosaccharides containing fourteen sugars, including two GlcNAcs, nine mannoses and three glucoses. Once assembled, the oligosaccharide is transferred from the lipid to nascent proteins by oligosaccharyltransferases. Catalyzes the initial step of dolichol-linked oligosaccharide biosynthesis, transfering GlcNAc-1-P from cytosolic UDP-GlcNAc onto the carrier lipid dolichyl phosphate (P-dolichol), yielding GlcNAc-P-P-dolichol embedded in the cytoplasmic leaflet of the endoplasmic reticulum membrane.</text>
</comment>
<keyword evidence="12" id="KW-0460">Magnesium</keyword>
<keyword evidence="9 19" id="KW-0812">Transmembrane</keyword>
<dbReference type="GO" id="GO:0046872">
    <property type="term" value="F:metal ion binding"/>
    <property type="evidence" value="ECO:0007669"/>
    <property type="project" value="UniProtKB-KW"/>
</dbReference>
<feature type="transmembrane region" description="Helical" evidence="19">
    <location>
        <begin position="260"/>
        <end position="281"/>
    </location>
</feature>
<keyword evidence="10" id="KW-0479">Metal-binding</keyword>
<feature type="transmembrane region" description="Helical" evidence="19">
    <location>
        <begin position="150"/>
        <end position="171"/>
    </location>
</feature>
<comment type="catalytic activity">
    <reaction evidence="18">
        <text>a di-trans,poly-cis-dolichyl phosphate + UDP-N-acetyl-alpha-D-glucosamine = an N-acetyl-alpha-D-glucosaminyl-diphospho-di-trans,poly-cis-dolichol + UMP</text>
        <dbReference type="Rhea" id="RHEA:13289"/>
        <dbReference type="Rhea" id="RHEA-COMP:19498"/>
        <dbReference type="Rhea" id="RHEA-COMP:19507"/>
        <dbReference type="ChEBI" id="CHEBI:57683"/>
        <dbReference type="ChEBI" id="CHEBI:57705"/>
        <dbReference type="ChEBI" id="CHEBI:57865"/>
        <dbReference type="ChEBI" id="CHEBI:58427"/>
        <dbReference type="EC" id="2.7.8.15"/>
    </reaction>
    <physiologicalReaction direction="left-to-right" evidence="18">
        <dbReference type="Rhea" id="RHEA:13290"/>
    </physiologicalReaction>
</comment>
<evidence type="ECO:0000313" key="21">
    <source>
        <dbReference type="Proteomes" id="UP000276991"/>
    </source>
</evidence>
<evidence type="ECO:0000256" key="16">
    <source>
        <dbReference type="ARBA" id="ARBA00033238"/>
    </source>
</evidence>
<reference evidence="20 21" key="1">
    <citation type="submission" date="2018-08" db="EMBL/GenBank/DDBJ databases">
        <authorList>
            <person name="Laetsch R D."/>
            <person name="Stevens L."/>
            <person name="Kumar S."/>
            <person name="Blaxter L. M."/>
        </authorList>
    </citation>
    <scope>NUCLEOTIDE SEQUENCE [LARGE SCALE GENOMIC DNA]</scope>
</reference>
<evidence type="ECO:0000256" key="3">
    <source>
        <dbReference type="ARBA" id="ARBA00004922"/>
    </source>
</evidence>
<comment type="subcellular location">
    <subcellularLocation>
        <location evidence="2">Endoplasmic reticulum membrane</location>
        <topology evidence="2">Multi-pass membrane protein</topology>
    </subcellularLocation>
</comment>
<dbReference type="EC" id="2.7.8.15" evidence="5"/>
<evidence type="ECO:0000256" key="1">
    <source>
        <dbReference type="ARBA" id="ARBA00001946"/>
    </source>
</evidence>
<keyword evidence="11" id="KW-0256">Endoplasmic reticulum</keyword>
<evidence type="ECO:0000256" key="10">
    <source>
        <dbReference type="ARBA" id="ARBA00022723"/>
    </source>
</evidence>
<name>A0A498S381_ACAVI</name>
<proteinExistence type="inferred from homology"/>
<gene>
    <name evidence="20" type="ORF">NAV_LOCUS641</name>
</gene>
<dbReference type="GO" id="GO:0005789">
    <property type="term" value="C:endoplasmic reticulum membrane"/>
    <property type="evidence" value="ECO:0007669"/>
    <property type="project" value="UniProtKB-SubCell"/>
</dbReference>
<organism evidence="20 21">
    <name type="scientific">Acanthocheilonema viteae</name>
    <name type="common">Filarial nematode worm</name>
    <name type="synonym">Dipetalonema viteae</name>
    <dbReference type="NCBI Taxonomy" id="6277"/>
    <lineage>
        <taxon>Eukaryota</taxon>
        <taxon>Metazoa</taxon>
        <taxon>Ecdysozoa</taxon>
        <taxon>Nematoda</taxon>
        <taxon>Chromadorea</taxon>
        <taxon>Rhabditida</taxon>
        <taxon>Spirurina</taxon>
        <taxon>Spiruromorpha</taxon>
        <taxon>Filarioidea</taxon>
        <taxon>Onchocercidae</taxon>
        <taxon>Acanthocheilonema</taxon>
    </lineage>
</organism>
<evidence type="ECO:0000256" key="8">
    <source>
        <dbReference type="ARBA" id="ARBA00022679"/>
    </source>
</evidence>
<dbReference type="InterPro" id="IPR033895">
    <property type="entry name" value="GPT"/>
</dbReference>
<dbReference type="AlphaFoldDB" id="A0A498S381"/>
<evidence type="ECO:0000256" key="15">
    <source>
        <dbReference type="ARBA" id="ARBA00029567"/>
    </source>
</evidence>
<feature type="transmembrane region" description="Helical" evidence="19">
    <location>
        <begin position="207"/>
        <end position="227"/>
    </location>
</feature>
<keyword evidence="8" id="KW-0808">Transferase</keyword>
<comment type="cofactor">
    <cofactor evidence="1">
        <name>Mg(2+)</name>
        <dbReference type="ChEBI" id="CHEBI:18420"/>
    </cofactor>
</comment>
<evidence type="ECO:0000256" key="18">
    <source>
        <dbReference type="ARBA" id="ARBA00045078"/>
    </source>
</evidence>
<feature type="transmembrane region" description="Helical" evidence="19">
    <location>
        <begin position="113"/>
        <end position="138"/>
    </location>
</feature>